<dbReference type="STRING" id="1236971.JCM9152_4417"/>
<keyword evidence="1" id="KW-0285">Flavoprotein</keyword>
<dbReference type="Pfam" id="PF02525">
    <property type="entry name" value="Flavodoxin_2"/>
    <property type="match status" value="1"/>
</dbReference>
<evidence type="ECO:0000256" key="2">
    <source>
        <dbReference type="ARBA" id="ARBA00022643"/>
    </source>
</evidence>
<evidence type="ECO:0000259" key="3">
    <source>
        <dbReference type="Pfam" id="PF02525"/>
    </source>
</evidence>
<keyword evidence="2" id="KW-0288">FMN</keyword>
<proteinExistence type="predicted"/>
<dbReference type="AlphaFoldDB" id="W4QNB1"/>
<organism evidence="4 5">
    <name type="scientific">Halalkalibacter hemicellulosilyticusJCM 9152</name>
    <dbReference type="NCBI Taxonomy" id="1236971"/>
    <lineage>
        <taxon>Bacteria</taxon>
        <taxon>Bacillati</taxon>
        <taxon>Bacillota</taxon>
        <taxon>Bacilli</taxon>
        <taxon>Bacillales</taxon>
        <taxon>Bacillaceae</taxon>
        <taxon>Halalkalibacter</taxon>
    </lineage>
</organism>
<evidence type="ECO:0000256" key="1">
    <source>
        <dbReference type="ARBA" id="ARBA00022630"/>
    </source>
</evidence>
<dbReference type="PANTHER" id="PTHR43278:SF4">
    <property type="entry name" value="NAD(P)H-DEPENDENT FMN-CONTAINING OXIDOREDUCTASE YWQN-RELATED"/>
    <property type="match status" value="1"/>
</dbReference>
<reference evidence="4" key="1">
    <citation type="journal article" date="2014" name="Genome Announc.">
        <title>Draft Genome Sequences of Three Alkaliphilic Bacillus Strains, Bacillus wakoensis JCM 9140T, Bacillus akibai JCM 9157T, and Bacillus hemicellulosilyticus JCM 9152T.</title>
        <authorList>
            <person name="Yuki M."/>
            <person name="Oshima K."/>
            <person name="Suda W."/>
            <person name="Oshida Y."/>
            <person name="Kitamura K."/>
            <person name="Iida T."/>
            <person name="Hattori M."/>
            <person name="Ohkuma M."/>
        </authorList>
    </citation>
    <scope>NUCLEOTIDE SEQUENCE [LARGE SCALE GENOMIC DNA]</scope>
    <source>
        <strain evidence="4">JCM 9152</strain>
    </source>
</reference>
<evidence type="ECO:0000313" key="5">
    <source>
        <dbReference type="Proteomes" id="UP000018895"/>
    </source>
</evidence>
<dbReference type="InterPro" id="IPR029039">
    <property type="entry name" value="Flavoprotein-like_sf"/>
</dbReference>
<feature type="domain" description="Flavodoxin-like fold" evidence="3">
    <location>
        <begin position="1"/>
        <end position="167"/>
    </location>
</feature>
<dbReference type="RefSeq" id="WP_035347396.1">
    <property type="nucleotide sequence ID" value="NZ_BAUU01000056.1"/>
</dbReference>
<accession>W4QNB1</accession>
<dbReference type="Proteomes" id="UP000018895">
    <property type="component" value="Unassembled WGS sequence"/>
</dbReference>
<gene>
    <name evidence="4" type="ORF">JCM9152_4417</name>
</gene>
<dbReference type="InterPro" id="IPR003680">
    <property type="entry name" value="Flavodoxin_fold"/>
</dbReference>
<dbReference type="PANTHER" id="PTHR43278">
    <property type="entry name" value="NAD(P)H-DEPENDENT FMN-CONTAINING OXIDOREDUCTASE YWQN-RELATED"/>
    <property type="match status" value="1"/>
</dbReference>
<name>W4QNB1_9BACI</name>
<dbReference type="EMBL" id="BAUU01000056">
    <property type="protein sequence ID" value="GAE32834.1"/>
    <property type="molecule type" value="Genomic_DNA"/>
</dbReference>
<dbReference type="Gene3D" id="3.40.50.360">
    <property type="match status" value="1"/>
</dbReference>
<dbReference type="SUPFAM" id="SSF52218">
    <property type="entry name" value="Flavoproteins"/>
    <property type="match status" value="1"/>
</dbReference>
<protein>
    <submittedName>
        <fullName evidence="4">FMN reductase</fullName>
    </submittedName>
</protein>
<keyword evidence="5" id="KW-1185">Reference proteome</keyword>
<dbReference type="InterPro" id="IPR051796">
    <property type="entry name" value="ISF_SsuE-like"/>
</dbReference>
<evidence type="ECO:0000313" key="4">
    <source>
        <dbReference type="EMBL" id="GAE32834.1"/>
    </source>
</evidence>
<comment type="caution">
    <text evidence="4">The sequence shown here is derived from an EMBL/GenBank/DDBJ whole genome shotgun (WGS) entry which is preliminary data.</text>
</comment>
<sequence length="186" mass="21669">MSTLVLLGSSRRNGNTEHLVNVALQGIEHEKIYLLENNIFPIVDQRHVTGGFSPVHDDYERRFLDFLKHETLFFATPLYWFGMSGQMKIFFDRWSQYLRDDRFDFTKEMMKKRAYVIVVGENPDPKIASLPLIQQFNYIFDYVGIEFVDYIIGKGNYPNDILEDSIALKKAKSWNQGLKAGVSKET</sequence>
<dbReference type="OrthoDB" id="9805976at2"/>